<keyword evidence="2 6" id="KW-0560">Oxidoreductase</keyword>
<dbReference type="InterPro" id="IPR015815">
    <property type="entry name" value="HIBADH-related"/>
</dbReference>
<dbReference type="Pfam" id="PF03446">
    <property type="entry name" value="NAD_binding_2"/>
    <property type="match status" value="1"/>
</dbReference>
<dbReference type="PIRSF" id="PIRSF000103">
    <property type="entry name" value="HIBADH"/>
    <property type="match status" value="1"/>
</dbReference>
<comment type="caution">
    <text evidence="6">The sequence shown here is derived from an EMBL/GenBank/DDBJ whole genome shotgun (WGS) entry which is preliminary data.</text>
</comment>
<evidence type="ECO:0000259" key="4">
    <source>
        <dbReference type="Pfam" id="PF03446"/>
    </source>
</evidence>
<keyword evidence="3" id="KW-0520">NAD</keyword>
<keyword evidence="7" id="KW-1185">Reference proteome</keyword>
<dbReference type="PROSITE" id="PS00895">
    <property type="entry name" value="3_HYDROXYISOBUT_DH"/>
    <property type="match status" value="1"/>
</dbReference>
<dbReference type="Proteomes" id="UP001596058">
    <property type="component" value="Unassembled WGS sequence"/>
</dbReference>
<evidence type="ECO:0000256" key="3">
    <source>
        <dbReference type="ARBA" id="ARBA00023027"/>
    </source>
</evidence>
<comment type="similarity">
    <text evidence="1">Belongs to the HIBADH-related family.</text>
</comment>
<gene>
    <name evidence="6" type="ORF">ACFPZ3_29095</name>
</gene>
<name>A0ABW1CSB0_9ACTN</name>
<reference evidence="7" key="1">
    <citation type="journal article" date="2019" name="Int. J. Syst. Evol. Microbiol.">
        <title>The Global Catalogue of Microorganisms (GCM) 10K type strain sequencing project: providing services to taxonomists for standard genome sequencing and annotation.</title>
        <authorList>
            <consortium name="The Broad Institute Genomics Platform"/>
            <consortium name="The Broad Institute Genome Sequencing Center for Infectious Disease"/>
            <person name="Wu L."/>
            <person name="Ma J."/>
        </authorList>
    </citation>
    <scope>NUCLEOTIDE SEQUENCE [LARGE SCALE GENOMIC DNA]</scope>
    <source>
        <strain evidence="7">CCUG 53903</strain>
    </source>
</reference>
<dbReference type="InterPro" id="IPR036291">
    <property type="entry name" value="NAD(P)-bd_dom_sf"/>
</dbReference>
<evidence type="ECO:0000259" key="5">
    <source>
        <dbReference type="Pfam" id="PF14833"/>
    </source>
</evidence>
<proteinExistence type="inferred from homology"/>
<dbReference type="Pfam" id="PF14833">
    <property type="entry name" value="NAD_binding_11"/>
    <property type="match status" value="1"/>
</dbReference>
<dbReference type="InterPro" id="IPR006115">
    <property type="entry name" value="6PGDH_NADP-bd"/>
</dbReference>
<dbReference type="SUPFAM" id="SSF51735">
    <property type="entry name" value="NAD(P)-binding Rossmann-fold domains"/>
    <property type="match status" value="1"/>
</dbReference>
<dbReference type="Gene3D" id="1.10.1040.10">
    <property type="entry name" value="N-(1-d-carboxylethyl)-l-norvaline Dehydrogenase, domain 2"/>
    <property type="match status" value="1"/>
</dbReference>
<dbReference type="RefSeq" id="WP_379517439.1">
    <property type="nucleotide sequence ID" value="NZ_JBHSPA010000031.1"/>
</dbReference>
<dbReference type="InterPro" id="IPR008927">
    <property type="entry name" value="6-PGluconate_DH-like_C_sf"/>
</dbReference>
<dbReference type="GO" id="GO:0016491">
    <property type="term" value="F:oxidoreductase activity"/>
    <property type="evidence" value="ECO:0007669"/>
    <property type="project" value="UniProtKB-KW"/>
</dbReference>
<protein>
    <submittedName>
        <fullName evidence="6">NAD(P)-dependent oxidoreductase</fullName>
        <ecNumber evidence="6">1.1.-.-</ecNumber>
    </submittedName>
</protein>
<feature type="domain" description="6-phosphogluconate dehydrogenase NADP-binding" evidence="4">
    <location>
        <begin position="4"/>
        <end position="160"/>
    </location>
</feature>
<dbReference type="EMBL" id="JBHSPA010000031">
    <property type="protein sequence ID" value="MFC5827939.1"/>
    <property type="molecule type" value="Genomic_DNA"/>
</dbReference>
<feature type="domain" description="3-hydroxyisobutyrate dehydrogenase-like NAD-binding" evidence="5">
    <location>
        <begin position="163"/>
        <end position="281"/>
    </location>
</feature>
<dbReference type="PANTHER" id="PTHR43060">
    <property type="entry name" value="3-HYDROXYISOBUTYRATE DEHYDROGENASE-LIKE 1, MITOCHONDRIAL-RELATED"/>
    <property type="match status" value="1"/>
</dbReference>
<dbReference type="InterPro" id="IPR029154">
    <property type="entry name" value="HIBADH-like_NADP-bd"/>
</dbReference>
<evidence type="ECO:0000313" key="6">
    <source>
        <dbReference type="EMBL" id="MFC5827939.1"/>
    </source>
</evidence>
<accession>A0ABW1CSB0</accession>
<dbReference type="PANTHER" id="PTHR43060:SF15">
    <property type="entry name" value="3-HYDROXYISOBUTYRATE DEHYDROGENASE-LIKE 1, MITOCHONDRIAL-RELATED"/>
    <property type="match status" value="1"/>
</dbReference>
<dbReference type="InterPro" id="IPR013328">
    <property type="entry name" value="6PGD_dom2"/>
</dbReference>
<dbReference type="Gene3D" id="3.40.50.720">
    <property type="entry name" value="NAD(P)-binding Rossmann-like Domain"/>
    <property type="match status" value="1"/>
</dbReference>
<sequence length="288" mass="29374">MKRLAFLGLGGMGAGMARRLLDCGYDLAVYNRTVEKAAPLAAAGAVAAASGAAAVAGADAVVVSLADQAAVEQVIFEDALSGLRPGAYLIDTSTLSPAFSRAVTERLATAGVRRVEACVLGNPAQAREGALRVLAAGPPADIDAVEPLLETLGHQVVRVGDTGSAAVMKLAFNLLIGAQVASLAEAVALGVGGGLDRAELLTAIKESGFSSLVMGFRADIMRRGDYVPAAFRTRLMAKDLRFALDEAARAGLALPVTERAAERFEQVIGAGDGEADAAVLVEHPAAIP</sequence>
<evidence type="ECO:0000313" key="7">
    <source>
        <dbReference type="Proteomes" id="UP001596058"/>
    </source>
</evidence>
<dbReference type="InterPro" id="IPR002204">
    <property type="entry name" value="3-OH-isobutyrate_DH-rel_CS"/>
</dbReference>
<dbReference type="EC" id="1.1.-.-" evidence="6"/>
<dbReference type="SUPFAM" id="SSF48179">
    <property type="entry name" value="6-phosphogluconate dehydrogenase C-terminal domain-like"/>
    <property type="match status" value="1"/>
</dbReference>
<evidence type="ECO:0000256" key="1">
    <source>
        <dbReference type="ARBA" id="ARBA00009080"/>
    </source>
</evidence>
<evidence type="ECO:0000256" key="2">
    <source>
        <dbReference type="ARBA" id="ARBA00023002"/>
    </source>
</evidence>
<organism evidence="6 7">
    <name type="scientific">Nonomuraea insulae</name>
    <dbReference type="NCBI Taxonomy" id="1616787"/>
    <lineage>
        <taxon>Bacteria</taxon>
        <taxon>Bacillati</taxon>
        <taxon>Actinomycetota</taxon>
        <taxon>Actinomycetes</taxon>
        <taxon>Streptosporangiales</taxon>
        <taxon>Streptosporangiaceae</taxon>
        <taxon>Nonomuraea</taxon>
    </lineage>
</organism>